<dbReference type="InterPro" id="IPR024311">
    <property type="entry name" value="Lipocalin-like"/>
</dbReference>
<accession>A0A1G7QZF2</accession>
<dbReference type="Proteomes" id="UP000182427">
    <property type="component" value="Chromosome I"/>
</dbReference>
<sequence length="166" mass="18429">MKMTKYVALIAVTLLGISSMRGEDKVANPFVGSWQLIAADKLLPNGTRVSDYGAEPHGMAVFTADGHFMIDVFRNVRTKFTSKDREKGTFDEYKEAQLSSSCSFGTYTVDTAANKITLHIDRSTYPNGDDTTQVREYEVEDDTLSWKVAPRPDGSIPITVVRRIAP</sequence>
<dbReference type="EMBL" id="LT629690">
    <property type="protein sequence ID" value="SDG03814.1"/>
    <property type="molecule type" value="Genomic_DNA"/>
</dbReference>
<gene>
    <name evidence="2" type="ORF">SAMN05444167_4060</name>
</gene>
<organism evidence="2 3">
    <name type="scientific">Terriglobus roseus</name>
    <dbReference type="NCBI Taxonomy" id="392734"/>
    <lineage>
        <taxon>Bacteria</taxon>
        <taxon>Pseudomonadati</taxon>
        <taxon>Acidobacteriota</taxon>
        <taxon>Terriglobia</taxon>
        <taxon>Terriglobales</taxon>
        <taxon>Acidobacteriaceae</taxon>
        <taxon>Terriglobus</taxon>
    </lineage>
</organism>
<keyword evidence="3" id="KW-1185">Reference proteome</keyword>
<feature type="domain" description="Lipocalin-like" evidence="1">
    <location>
        <begin position="31"/>
        <end position="152"/>
    </location>
</feature>
<evidence type="ECO:0000259" key="1">
    <source>
        <dbReference type="Pfam" id="PF13924"/>
    </source>
</evidence>
<evidence type="ECO:0000313" key="3">
    <source>
        <dbReference type="Proteomes" id="UP000182427"/>
    </source>
</evidence>
<proteinExistence type="predicted"/>
<dbReference type="AlphaFoldDB" id="A0A1G7QZF2"/>
<reference evidence="3" key="1">
    <citation type="submission" date="2016-10" db="EMBL/GenBank/DDBJ databases">
        <authorList>
            <person name="Varghese N."/>
            <person name="Submissions S."/>
        </authorList>
    </citation>
    <scope>NUCLEOTIDE SEQUENCE [LARGE SCALE GENOMIC DNA]</scope>
    <source>
        <strain evidence="3">GAS232</strain>
    </source>
</reference>
<protein>
    <submittedName>
        <fullName evidence="2">Lipocalin-like domain-containing protein</fullName>
    </submittedName>
</protein>
<name>A0A1G7QZF2_9BACT</name>
<dbReference type="RefSeq" id="WP_231966639.1">
    <property type="nucleotide sequence ID" value="NZ_LT629690.1"/>
</dbReference>
<dbReference type="Pfam" id="PF13924">
    <property type="entry name" value="Lipocalin_5"/>
    <property type="match status" value="1"/>
</dbReference>
<evidence type="ECO:0000313" key="2">
    <source>
        <dbReference type="EMBL" id="SDG03814.1"/>
    </source>
</evidence>